<name>E8N610_ANATU</name>
<dbReference type="InParanoid" id="E8N610"/>
<keyword evidence="4" id="KW-1015">Disulfide bond</keyword>
<dbReference type="KEGG" id="atm:ANT_18480"/>
<dbReference type="GO" id="GO:0017004">
    <property type="term" value="P:cytochrome complex assembly"/>
    <property type="evidence" value="ECO:0007669"/>
    <property type="project" value="UniProtKB-KW"/>
</dbReference>
<dbReference type="EMBL" id="AP012029">
    <property type="protein sequence ID" value="BAJ63874.1"/>
    <property type="molecule type" value="Genomic_DNA"/>
</dbReference>
<keyword evidence="3" id="KW-0812">Transmembrane</keyword>
<dbReference type="InterPro" id="IPR017937">
    <property type="entry name" value="Thioredoxin_CS"/>
</dbReference>
<comment type="subcellular location">
    <subcellularLocation>
        <location evidence="1">Cell envelope</location>
    </subcellularLocation>
</comment>
<evidence type="ECO:0000256" key="5">
    <source>
        <dbReference type="ARBA" id="ARBA00023284"/>
    </source>
</evidence>
<dbReference type="Pfam" id="PF00578">
    <property type="entry name" value="AhpC-TSA"/>
    <property type="match status" value="1"/>
</dbReference>
<protein>
    <submittedName>
        <fullName evidence="7">Thiol-disulfide oxidoreductase</fullName>
    </submittedName>
</protein>
<dbReference type="RefSeq" id="WP_013560251.1">
    <property type="nucleotide sequence ID" value="NC_014960.1"/>
</dbReference>
<dbReference type="PROSITE" id="PS00194">
    <property type="entry name" value="THIOREDOXIN_1"/>
    <property type="match status" value="1"/>
</dbReference>
<dbReference type="InterPro" id="IPR000866">
    <property type="entry name" value="AhpC/TSA"/>
</dbReference>
<keyword evidence="2" id="KW-0201">Cytochrome c-type biogenesis</keyword>
<sequence>MKWKNFLFLAAGLAIGLILGMAVFISTPSKSSAEKISPPATGKPMADFELVDLNGKVHRLSDFRGKPVVLNFWATWCPPCNEEMPVFEAYHKQLGDEVVFIGINYMEDVATVQNFVEANQITFQVLLDPAGKASDKYYVQAYPTTFFIDKDGVLRAQRIGVLTPRMLENYLRAVEITP</sequence>
<dbReference type="Proteomes" id="UP000008922">
    <property type="component" value="Chromosome"/>
</dbReference>
<dbReference type="STRING" id="926569.ANT_18480"/>
<dbReference type="AlphaFoldDB" id="E8N610"/>
<keyword evidence="5" id="KW-0676">Redox-active center</keyword>
<evidence type="ECO:0000256" key="4">
    <source>
        <dbReference type="ARBA" id="ARBA00023157"/>
    </source>
</evidence>
<evidence type="ECO:0000313" key="8">
    <source>
        <dbReference type="Proteomes" id="UP000008922"/>
    </source>
</evidence>
<keyword evidence="3" id="KW-0735">Signal-anchor</keyword>
<reference evidence="7 8" key="1">
    <citation type="submission" date="2010-12" db="EMBL/GenBank/DDBJ databases">
        <title>Whole genome sequence of Anaerolinea thermophila UNI-1.</title>
        <authorList>
            <person name="Narita-Yamada S."/>
            <person name="Kishi E."/>
            <person name="Watanabe Y."/>
            <person name="Takasaki K."/>
            <person name="Ankai A."/>
            <person name="Oguchi A."/>
            <person name="Fukui S."/>
            <person name="Takahashi M."/>
            <person name="Yashiro I."/>
            <person name="Hosoyama A."/>
            <person name="Sekiguchi Y."/>
            <person name="Hanada S."/>
            <person name="Fujita N."/>
        </authorList>
    </citation>
    <scope>NUCLEOTIDE SEQUENCE [LARGE SCALE GENOMIC DNA]</scope>
    <source>
        <strain evidence="8">DSM 14523 / JCM 11388 / NBRC 100420 / UNI-1</strain>
    </source>
</reference>
<evidence type="ECO:0000256" key="3">
    <source>
        <dbReference type="ARBA" id="ARBA00022968"/>
    </source>
</evidence>
<feature type="domain" description="Thioredoxin" evidence="6">
    <location>
        <begin position="39"/>
        <end position="178"/>
    </location>
</feature>
<keyword evidence="8" id="KW-1185">Reference proteome</keyword>
<dbReference type="CDD" id="cd02966">
    <property type="entry name" value="TlpA_like_family"/>
    <property type="match status" value="1"/>
</dbReference>
<evidence type="ECO:0000256" key="1">
    <source>
        <dbReference type="ARBA" id="ARBA00004196"/>
    </source>
</evidence>
<dbReference type="HOGENOM" id="CLU_042529_11_2_0"/>
<dbReference type="Gene3D" id="3.40.30.10">
    <property type="entry name" value="Glutaredoxin"/>
    <property type="match status" value="1"/>
</dbReference>
<proteinExistence type="predicted"/>
<dbReference type="PROSITE" id="PS51352">
    <property type="entry name" value="THIOREDOXIN_2"/>
    <property type="match status" value="1"/>
</dbReference>
<dbReference type="eggNOG" id="COG0526">
    <property type="taxonomic scope" value="Bacteria"/>
</dbReference>
<dbReference type="InterPro" id="IPR050553">
    <property type="entry name" value="Thioredoxin_ResA/DsbE_sf"/>
</dbReference>
<dbReference type="InterPro" id="IPR013766">
    <property type="entry name" value="Thioredoxin_domain"/>
</dbReference>
<dbReference type="GO" id="GO:0016209">
    <property type="term" value="F:antioxidant activity"/>
    <property type="evidence" value="ECO:0007669"/>
    <property type="project" value="InterPro"/>
</dbReference>
<dbReference type="GO" id="GO:0030313">
    <property type="term" value="C:cell envelope"/>
    <property type="evidence" value="ECO:0007669"/>
    <property type="project" value="UniProtKB-SubCell"/>
</dbReference>
<dbReference type="InterPro" id="IPR036249">
    <property type="entry name" value="Thioredoxin-like_sf"/>
</dbReference>
<dbReference type="SUPFAM" id="SSF52833">
    <property type="entry name" value="Thioredoxin-like"/>
    <property type="match status" value="1"/>
</dbReference>
<evidence type="ECO:0000313" key="7">
    <source>
        <dbReference type="EMBL" id="BAJ63874.1"/>
    </source>
</evidence>
<organism evidence="7 8">
    <name type="scientific">Anaerolinea thermophila (strain DSM 14523 / JCM 11388 / NBRC 100420 / UNI-1)</name>
    <dbReference type="NCBI Taxonomy" id="926569"/>
    <lineage>
        <taxon>Bacteria</taxon>
        <taxon>Bacillati</taxon>
        <taxon>Chloroflexota</taxon>
        <taxon>Anaerolineae</taxon>
        <taxon>Anaerolineales</taxon>
        <taxon>Anaerolineaceae</taxon>
        <taxon>Anaerolinea</taxon>
    </lineage>
</organism>
<evidence type="ECO:0000256" key="2">
    <source>
        <dbReference type="ARBA" id="ARBA00022748"/>
    </source>
</evidence>
<accession>E8N610</accession>
<dbReference type="GO" id="GO:0016491">
    <property type="term" value="F:oxidoreductase activity"/>
    <property type="evidence" value="ECO:0007669"/>
    <property type="project" value="InterPro"/>
</dbReference>
<evidence type="ECO:0000259" key="6">
    <source>
        <dbReference type="PROSITE" id="PS51352"/>
    </source>
</evidence>
<gene>
    <name evidence="7" type="ordered locus">ANT_18480</name>
</gene>
<dbReference type="PANTHER" id="PTHR42852">
    <property type="entry name" value="THIOL:DISULFIDE INTERCHANGE PROTEIN DSBE"/>
    <property type="match status" value="1"/>
</dbReference>
<dbReference type="OrthoDB" id="25753at2"/>
<dbReference type="PANTHER" id="PTHR42852:SF6">
    <property type="entry name" value="THIOL:DISULFIDE INTERCHANGE PROTEIN DSBE"/>
    <property type="match status" value="1"/>
</dbReference>